<dbReference type="GO" id="GO:0008270">
    <property type="term" value="F:zinc ion binding"/>
    <property type="evidence" value="ECO:0007669"/>
    <property type="project" value="UniProtKB-KW"/>
</dbReference>
<feature type="compositionally biased region" description="Basic and acidic residues" evidence="7">
    <location>
        <begin position="432"/>
        <end position="448"/>
    </location>
</feature>
<keyword evidence="5" id="KW-0456">Lyase</keyword>
<dbReference type="GO" id="GO:0006751">
    <property type="term" value="P:glutathione catabolic process"/>
    <property type="evidence" value="ECO:0007669"/>
    <property type="project" value="InterPro"/>
</dbReference>
<feature type="domain" description="J" evidence="8">
    <location>
        <begin position="24"/>
        <end position="90"/>
    </location>
</feature>
<dbReference type="PROSITE" id="PS00028">
    <property type="entry name" value="ZINC_FINGER_C2H2_1"/>
    <property type="match status" value="1"/>
</dbReference>
<dbReference type="PANTHER" id="PTHR44029:SF1">
    <property type="entry name" value="DNAJ HOMOLOG SUBFAMILY C MEMBER 21"/>
    <property type="match status" value="1"/>
</dbReference>
<evidence type="ECO:0000256" key="6">
    <source>
        <dbReference type="PROSITE-ProRule" id="PRU00042"/>
    </source>
</evidence>
<dbReference type="InterPro" id="IPR036568">
    <property type="entry name" value="GGCT-like_sf"/>
</dbReference>
<evidence type="ECO:0000259" key="8">
    <source>
        <dbReference type="PROSITE" id="PS50076"/>
    </source>
</evidence>
<dbReference type="InterPro" id="IPR003604">
    <property type="entry name" value="Matrin/U1-like-C_Znf_C2H2"/>
</dbReference>
<dbReference type="Pfam" id="PF04752">
    <property type="entry name" value="ChaC"/>
    <property type="match status" value="1"/>
</dbReference>
<name>A0AAN6GW89_9BASI</name>
<feature type="domain" description="C2H2-type" evidence="9">
    <location>
        <begin position="376"/>
        <end position="405"/>
    </location>
</feature>
<dbReference type="PANTHER" id="PTHR44029">
    <property type="entry name" value="DNAJ HOMOLOG SUBFAMILY C MEMBER 21"/>
    <property type="match status" value="1"/>
</dbReference>
<evidence type="ECO:0000256" key="7">
    <source>
        <dbReference type="SAM" id="MobiDB-lite"/>
    </source>
</evidence>
<keyword evidence="2" id="KW-0479">Metal-binding</keyword>
<dbReference type="EMBL" id="JAPDMZ010000002">
    <property type="protein sequence ID" value="KAK0557920.1"/>
    <property type="molecule type" value="Genomic_DNA"/>
</dbReference>
<dbReference type="SUPFAM" id="SSF46565">
    <property type="entry name" value="Chaperone J-domain"/>
    <property type="match status" value="1"/>
</dbReference>
<dbReference type="InterPro" id="IPR006840">
    <property type="entry name" value="ChaC"/>
</dbReference>
<feature type="compositionally biased region" description="Basic residues" evidence="7">
    <location>
        <begin position="466"/>
        <end position="480"/>
    </location>
</feature>
<dbReference type="SUPFAM" id="SSF57667">
    <property type="entry name" value="beta-beta-alpha zinc fingers"/>
    <property type="match status" value="1"/>
</dbReference>
<evidence type="ECO:0000313" key="10">
    <source>
        <dbReference type="EMBL" id="KAK0557920.1"/>
    </source>
</evidence>
<dbReference type="SUPFAM" id="SSF110857">
    <property type="entry name" value="Gamma-glutamyl cyclotransferase-like"/>
    <property type="match status" value="1"/>
</dbReference>
<keyword evidence="3 6" id="KW-0863">Zinc-finger</keyword>
<dbReference type="Pfam" id="PF21884">
    <property type="entry name" value="ZUO1-like_ZHD"/>
    <property type="match status" value="1"/>
</dbReference>
<dbReference type="InterPro" id="IPR051964">
    <property type="entry name" value="Chaperone_stress_response"/>
</dbReference>
<dbReference type="AlphaFoldDB" id="A0AAN6GW89"/>
<dbReference type="GO" id="GO:0003676">
    <property type="term" value="F:nucleic acid binding"/>
    <property type="evidence" value="ECO:0007669"/>
    <property type="project" value="InterPro"/>
</dbReference>
<comment type="caution">
    <text evidence="10">The sequence shown here is derived from an EMBL/GenBank/DDBJ whole genome shotgun (WGS) entry which is preliminary data.</text>
</comment>
<dbReference type="InterPro" id="IPR013087">
    <property type="entry name" value="Znf_C2H2_type"/>
</dbReference>
<feature type="compositionally biased region" description="Acidic residues" evidence="7">
    <location>
        <begin position="363"/>
        <end position="375"/>
    </location>
</feature>
<dbReference type="PRINTS" id="PR00625">
    <property type="entry name" value="JDOMAIN"/>
</dbReference>
<sequence length="791" mass="88156">MGAAQSGAGGQGAGGSAATAGPKDYYEVLAVEQTATTEEIRKAYRKLALKYHPDKNPDNVEAAQQQFLQVQAAYDVLSDDQERAWYDSHKDDILNGELDEDVDDATFEDYRSGKATPAAPSQTGPGLTVRHLVRFVAAASTLEKTGPSADESGFFGTYRRLFERLADEEKAAMRAKNIDFDPDLFPSFGYSHTPYAPGKDEEATVHQMPVREFYKVWSNFLSEKSFVWMDNYQTSQAPDRNVKRLMEKENKRIRDQARREYNDTVRALVAHIRKRDPRFKAHQDVQADNASANKARREAEAKQAAAERQRAAQEYVAQDWQRTDTYIDSEFDTEDEERDHSDEDEDDASGDDAEAGDSTYQDGAEDPDEEEEPDGFECVACDKVFQTEGGLRNHEQSKKHKQKLAKLRREMEAEDAMLHLDGDDAANEEEPDLSKAEDEHAPADKDSHMPLPDDQGPDEALLVSSKKAKKANKKKKKTKNLNRGLPSDFGEEEAADLEDDFVLAEMMQRNLRMRQNSSRNQTELDRTEGDQHGKDSAALAAEYVPPDGSFDVFGYGSLIFKPPPHVIHSTPGFVSGYVRRFAQSSNDHRGTPERPGRVVTLVAASDWDADDSAPEGDIVWGVSYTIDPEHATEVRAYLDHREKNGYSPHHVDVFALDAKKGGGERVRIRENCLLYVGLPDNEAFVGPEPMDELAARILSCSGPSGPNHDYVLKLAEAVRGLPDSRDTYLFKLEAKVTALLTKEGLTAGRELKQAKMEVKKETAHLEGVRDDSDSLGSTPSKGAKKKKRKGK</sequence>
<dbReference type="Pfam" id="PF00226">
    <property type="entry name" value="DnaJ"/>
    <property type="match status" value="1"/>
</dbReference>
<feature type="compositionally biased region" description="Basic and acidic residues" evidence="7">
    <location>
        <begin position="295"/>
        <end position="311"/>
    </location>
</feature>
<feature type="region of interest" description="Disordered" evidence="7">
    <location>
        <begin position="1"/>
        <end position="20"/>
    </location>
</feature>
<keyword evidence="4" id="KW-0862">Zinc</keyword>
<feature type="compositionally biased region" description="Basic residues" evidence="7">
    <location>
        <begin position="397"/>
        <end position="406"/>
    </location>
</feature>
<feature type="compositionally biased region" description="Acidic residues" evidence="7">
    <location>
        <begin position="327"/>
        <end position="355"/>
    </location>
</feature>
<dbReference type="InterPro" id="IPR054076">
    <property type="entry name" value="ZUO1-like_ZHD"/>
</dbReference>
<keyword evidence="11" id="KW-1185">Reference proteome</keyword>
<proteinExistence type="predicted"/>
<dbReference type="GO" id="GO:0061928">
    <property type="term" value="F:glutathione specific gamma-glutamylcyclotransferase activity"/>
    <property type="evidence" value="ECO:0007669"/>
    <property type="project" value="UniProtKB-EC"/>
</dbReference>
<dbReference type="EC" id="4.3.2.7" evidence="1"/>
<dbReference type="Gene3D" id="3.30.160.60">
    <property type="entry name" value="Classic Zinc Finger"/>
    <property type="match status" value="1"/>
</dbReference>
<accession>A0AAN6GW89</accession>
<evidence type="ECO:0000313" key="11">
    <source>
        <dbReference type="Proteomes" id="UP001176517"/>
    </source>
</evidence>
<evidence type="ECO:0000256" key="3">
    <source>
        <dbReference type="ARBA" id="ARBA00022771"/>
    </source>
</evidence>
<dbReference type="CDD" id="cd06257">
    <property type="entry name" value="DnaJ"/>
    <property type="match status" value="1"/>
</dbReference>
<dbReference type="Gene3D" id="3.10.490.10">
    <property type="entry name" value="Gamma-glutamyl cyclotransferase-like"/>
    <property type="match status" value="1"/>
</dbReference>
<dbReference type="InterPro" id="IPR036869">
    <property type="entry name" value="J_dom_sf"/>
</dbReference>
<evidence type="ECO:0000256" key="1">
    <source>
        <dbReference type="ARBA" id="ARBA00012344"/>
    </source>
</evidence>
<reference evidence="10" key="1">
    <citation type="journal article" date="2023" name="PhytoFront">
        <title>Draft Genome Resources of Seven Strains of Tilletia horrida, Causal Agent of Kernel Smut of Rice.</title>
        <authorList>
            <person name="Khanal S."/>
            <person name="Antony Babu S."/>
            <person name="Zhou X.G."/>
        </authorList>
    </citation>
    <scope>NUCLEOTIDE SEQUENCE</scope>
    <source>
        <strain evidence="10">TX6</strain>
    </source>
</reference>
<dbReference type="SMART" id="SM00451">
    <property type="entry name" value="ZnF_U1"/>
    <property type="match status" value="1"/>
</dbReference>
<dbReference type="InterPro" id="IPR001623">
    <property type="entry name" value="DnaJ_domain"/>
</dbReference>
<dbReference type="Proteomes" id="UP001176517">
    <property type="component" value="Unassembled WGS sequence"/>
</dbReference>
<dbReference type="InterPro" id="IPR036236">
    <property type="entry name" value="Znf_C2H2_sf"/>
</dbReference>
<feature type="compositionally biased region" description="Basic and acidic residues" evidence="7">
    <location>
        <begin position="407"/>
        <end position="422"/>
    </location>
</feature>
<dbReference type="FunFam" id="1.10.287.110:FF:000046">
    <property type="entry name" value="dnaJ homolog subfamily C member 21"/>
    <property type="match status" value="1"/>
</dbReference>
<evidence type="ECO:0000259" key="9">
    <source>
        <dbReference type="PROSITE" id="PS50157"/>
    </source>
</evidence>
<dbReference type="InterPro" id="IPR022755">
    <property type="entry name" value="Znf_C2H2_jaz"/>
</dbReference>
<dbReference type="Pfam" id="PF12171">
    <property type="entry name" value="zf-C2H2_jaz"/>
    <property type="match status" value="1"/>
</dbReference>
<feature type="region of interest" description="Disordered" evidence="7">
    <location>
        <begin position="276"/>
        <end position="493"/>
    </location>
</feature>
<dbReference type="CDD" id="cd06661">
    <property type="entry name" value="GGCT_like"/>
    <property type="match status" value="1"/>
</dbReference>
<feature type="compositionally biased region" description="Basic residues" evidence="7">
    <location>
        <begin position="782"/>
        <end position="791"/>
    </location>
</feature>
<dbReference type="InterPro" id="IPR013024">
    <property type="entry name" value="GGCT-like"/>
</dbReference>
<feature type="compositionally biased region" description="Basic and acidic residues" evidence="7">
    <location>
        <begin position="761"/>
        <end position="772"/>
    </location>
</feature>
<feature type="region of interest" description="Disordered" evidence="7">
    <location>
        <begin position="512"/>
        <end position="533"/>
    </location>
</feature>
<organism evidence="10 11">
    <name type="scientific">Tilletia horrida</name>
    <dbReference type="NCBI Taxonomy" id="155126"/>
    <lineage>
        <taxon>Eukaryota</taxon>
        <taxon>Fungi</taxon>
        <taxon>Dikarya</taxon>
        <taxon>Basidiomycota</taxon>
        <taxon>Ustilaginomycotina</taxon>
        <taxon>Exobasidiomycetes</taxon>
        <taxon>Tilletiales</taxon>
        <taxon>Tilletiaceae</taxon>
        <taxon>Tilletia</taxon>
    </lineage>
</organism>
<evidence type="ECO:0000256" key="2">
    <source>
        <dbReference type="ARBA" id="ARBA00022723"/>
    </source>
</evidence>
<dbReference type="PROSITE" id="PS50076">
    <property type="entry name" value="DNAJ_2"/>
    <property type="match status" value="1"/>
</dbReference>
<evidence type="ECO:0000256" key="5">
    <source>
        <dbReference type="ARBA" id="ARBA00023239"/>
    </source>
</evidence>
<dbReference type="GO" id="GO:0005737">
    <property type="term" value="C:cytoplasm"/>
    <property type="evidence" value="ECO:0007669"/>
    <property type="project" value="TreeGrafter"/>
</dbReference>
<feature type="region of interest" description="Disordered" evidence="7">
    <location>
        <begin position="761"/>
        <end position="791"/>
    </location>
</feature>
<feature type="compositionally biased region" description="Basic and acidic residues" evidence="7">
    <location>
        <begin position="522"/>
        <end position="533"/>
    </location>
</feature>
<dbReference type="PROSITE" id="PS50157">
    <property type="entry name" value="ZINC_FINGER_C2H2_2"/>
    <property type="match status" value="1"/>
</dbReference>
<gene>
    <name evidence="10" type="ORF">OC846_000215</name>
</gene>
<dbReference type="SMART" id="SM00271">
    <property type="entry name" value="DnaJ"/>
    <property type="match status" value="1"/>
</dbReference>
<protein>
    <recommendedName>
        <fullName evidence="1">glutathione-specific gamma-glutamylcyclotransferase</fullName>
        <ecNumber evidence="1">4.3.2.7</ecNumber>
    </recommendedName>
</protein>
<evidence type="ECO:0000256" key="4">
    <source>
        <dbReference type="ARBA" id="ARBA00022833"/>
    </source>
</evidence>
<dbReference type="Gene3D" id="1.10.287.110">
    <property type="entry name" value="DnaJ domain"/>
    <property type="match status" value="1"/>
</dbReference>